<keyword evidence="5 6" id="KW-0788">Thiol protease</keyword>
<dbReference type="OrthoDB" id="333239at2759"/>
<keyword evidence="2 6" id="KW-0645">Protease</keyword>
<dbReference type="SUPFAM" id="SSF54236">
    <property type="entry name" value="Ubiquitin-like"/>
    <property type="match status" value="1"/>
</dbReference>
<keyword evidence="4 6" id="KW-0378">Hydrolase</keyword>
<dbReference type="EMBL" id="CCKQ01005766">
    <property type="protein sequence ID" value="CDW77022.1"/>
    <property type="molecule type" value="Genomic_DNA"/>
</dbReference>
<dbReference type="PROSITE" id="PS00973">
    <property type="entry name" value="USP_2"/>
    <property type="match status" value="1"/>
</dbReference>
<dbReference type="PROSITE" id="PS00299">
    <property type="entry name" value="UBIQUITIN_1"/>
    <property type="match status" value="1"/>
</dbReference>
<dbReference type="PROSITE" id="PS50053">
    <property type="entry name" value="UBIQUITIN_2"/>
    <property type="match status" value="1"/>
</dbReference>
<organism evidence="10 11">
    <name type="scientific">Stylonychia lemnae</name>
    <name type="common">Ciliate</name>
    <dbReference type="NCBI Taxonomy" id="5949"/>
    <lineage>
        <taxon>Eukaryota</taxon>
        <taxon>Sar</taxon>
        <taxon>Alveolata</taxon>
        <taxon>Ciliophora</taxon>
        <taxon>Intramacronucleata</taxon>
        <taxon>Spirotrichea</taxon>
        <taxon>Stichotrichia</taxon>
        <taxon>Sporadotrichida</taxon>
        <taxon>Oxytrichidae</taxon>
        <taxon>Stylonychinae</taxon>
        <taxon>Stylonychia</taxon>
    </lineage>
</organism>
<dbReference type="PANTHER" id="PTHR43982">
    <property type="entry name" value="UBIQUITIN CARBOXYL-TERMINAL HYDROLASE"/>
    <property type="match status" value="1"/>
</dbReference>
<dbReference type="InterPro" id="IPR019954">
    <property type="entry name" value="Ubiquitin_CS"/>
</dbReference>
<feature type="region of interest" description="Disordered" evidence="7">
    <location>
        <begin position="374"/>
        <end position="405"/>
    </location>
</feature>
<evidence type="ECO:0000259" key="9">
    <source>
        <dbReference type="PROSITE" id="PS50235"/>
    </source>
</evidence>
<feature type="domain" description="USP" evidence="9">
    <location>
        <begin position="112"/>
        <end position="505"/>
    </location>
</feature>
<name>A0A078A4C9_STYLE</name>
<dbReference type="InterPro" id="IPR001394">
    <property type="entry name" value="Peptidase_C19_UCH"/>
</dbReference>
<dbReference type="SUPFAM" id="SSF54001">
    <property type="entry name" value="Cysteine proteinases"/>
    <property type="match status" value="1"/>
</dbReference>
<dbReference type="GO" id="GO:0043161">
    <property type="term" value="P:proteasome-mediated ubiquitin-dependent protein catabolic process"/>
    <property type="evidence" value="ECO:0007669"/>
    <property type="project" value="InterPro"/>
</dbReference>
<evidence type="ECO:0000256" key="7">
    <source>
        <dbReference type="SAM" id="MobiDB-lite"/>
    </source>
</evidence>
<gene>
    <name evidence="10" type="primary">Contig16075.g791</name>
    <name evidence="10" type="ORF">STYLEM_5989</name>
</gene>
<sequence length="509" mass="58219">MSILVNIKWNKTQLNDIELDTNQDVLTFKTQIYAMTNVPVDKQKIMFKGKILKDDSDLPSMGITAGTTLMMMGTPEGGELKKPEVVQKFVEDMTPEERAKILHEKLGVTLPAGLENLGNTCYMNSTVQCLKRVNELKDALKNYQDNQPGYDQNKVMAMAAKKLFTDLDFKGEPFAPMNFVQAMRMVFPQFDEVDDHGHHKQQDAEECYSNLLTAFKNSLKLSEEEGGDLVEKLFGIELENTVTNSENKDEPPQHTKETQLRLSCHIDNNNNPINHLAEGLKISLCGDMEKFSDTLQRNAVYHKESKINKLPSYLTIQFVRFYWKKESTLQGTKAGKAKILRNVTFPKVFDLYDFCTDELRKSLDLGREFERKLREEEDNRRLQGKDVEMADESKQDDGKDKEEEKKLVINKKKAQQEEEIKVSDAMLYRPHGIGLDTGHYQLIAVVTHKGRSADGGHYVGWVHQSGDDWLQYDDDLVSTVKTDEILALRGGGDWHTAYLCIYRKLEVTK</sequence>
<evidence type="ECO:0000256" key="5">
    <source>
        <dbReference type="ARBA" id="ARBA00022807"/>
    </source>
</evidence>
<dbReference type="InParanoid" id="A0A078A4C9"/>
<dbReference type="Gene3D" id="3.10.20.90">
    <property type="entry name" value="Phosphatidylinositol 3-kinase Catalytic Subunit, Chain A, domain 1"/>
    <property type="match status" value="1"/>
</dbReference>
<dbReference type="InterPro" id="IPR000626">
    <property type="entry name" value="Ubiquitin-like_dom"/>
</dbReference>
<dbReference type="PANTHER" id="PTHR43982:SF1">
    <property type="entry name" value="UBIQUITIN CARBOXYL-TERMINAL HYDROLASE 14"/>
    <property type="match status" value="1"/>
</dbReference>
<dbReference type="InterPro" id="IPR018200">
    <property type="entry name" value="USP_CS"/>
</dbReference>
<dbReference type="InterPro" id="IPR028889">
    <property type="entry name" value="USP"/>
</dbReference>
<dbReference type="GO" id="GO:0061136">
    <property type="term" value="P:regulation of proteasomal protein catabolic process"/>
    <property type="evidence" value="ECO:0007669"/>
    <property type="project" value="TreeGrafter"/>
</dbReference>
<dbReference type="CDD" id="cd02657">
    <property type="entry name" value="Peptidase_C19A"/>
    <property type="match status" value="1"/>
</dbReference>
<evidence type="ECO:0000313" key="10">
    <source>
        <dbReference type="EMBL" id="CDW77022.1"/>
    </source>
</evidence>
<dbReference type="Pfam" id="PF00240">
    <property type="entry name" value="ubiquitin"/>
    <property type="match status" value="1"/>
</dbReference>
<dbReference type="OMA" id="FKSDAEY"/>
<evidence type="ECO:0000256" key="3">
    <source>
        <dbReference type="ARBA" id="ARBA00022786"/>
    </source>
</evidence>
<evidence type="ECO:0000259" key="8">
    <source>
        <dbReference type="PROSITE" id="PS50053"/>
    </source>
</evidence>
<protein>
    <recommendedName>
        <fullName evidence="6">Ubiquitin carboxyl-terminal hydrolase</fullName>
        <ecNumber evidence="6">3.4.19.12</ecNumber>
    </recommendedName>
</protein>
<dbReference type="Proteomes" id="UP000039865">
    <property type="component" value="Unassembled WGS sequence"/>
</dbReference>
<feature type="domain" description="Ubiquitin-like" evidence="8">
    <location>
        <begin position="1"/>
        <end position="78"/>
    </location>
</feature>
<comment type="similarity">
    <text evidence="6">Belongs to the peptidase C19 family.</text>
</comment>
<evidence type="ECO:0000256" key="4">
    <source>
        <dbReference type="ARBA" id="ARBA00022801"/>
    </source>
</evidence>
<evidence type="ECO:0000313" key="11">
    <source>
        <dbReference type="Proteomes" id="UP000039865"/>
    </source>
</evidence>
<reference evidence="10 11" key="1">
    <citation type="submission" date="2014-06" db="EMBL/GenBank/DDBJ databases">
        <authorList>
            <person name="Swart Estienne"/>
        </authorList>
    </citation>
    <scope>NUCLEOTIDE SEQUENCE [LARGE SCALE GENOMIC DNA]</scope>
    <source>
        <strain evidence="10 11">130c</strain>
    </source>
</reference>
<proteinExistence type="inferred from homology"/>
<dbReference type="CDD" id="cd16104">
    <property type="entry name" value="Ubl_USP14_like"/>
    <property type="match status" value="1"/>
</dbReference>
<accession>A0A078A4C9</accession>
<dbReference type="Pfam" id="PF00443">
    <property type="entry name" value="UCH"/>
    <property type="match status" value="1"/>
</dbReference>
<dbReference type="GO" id="GO:0004843">
    <property type="term" value="F:cysteine-type deubiquitinase activity"/>
    <property type="evidence" value="ECO:0007669"/>
    <property type="project" value="UniProtKB-UniRule"/>
</dbReference>
<keyword evidence="3 6" id="KW-0833">Ubl conjugation pathway</keyword>
<keyword evidence="11" id="KW-1185">Reference proteome</keyword>
<dbReference type="GO" id="GO:0070628">
    <property type="term" value="F:proteasome binding"/>
    <property type="evidence" value="ECO:0007669"/>
    <property type="project" value="TreeGrafter"/>
</dbReference>
<evidence type="ECO:0000256" key="6">
    <source>
        <dbReference type="RuleBase" id="RU366025"/>
    </source>
</evidence>
<dbReference type="EC" id="3.4.19.12" evidence="6"/>
<dbReference type="InterPro" id="IPR044635">
    <property type="entry name" value="UBP14-like"/>
</dbReference>
<dbReference type="SMART" id="SM00213">
    <property type="entry name" value="UBQ"/>
    <property type="match status" value="1"/>
</dbReference>
<comment type="catalytic activity">
    <reaction evidence="1 6">
        <text>Thiol-dependent hydrolysis of ester, thioester, amide, peptide and isopeptide bonds formed by the C-terminal Gly of ubiquitin (a 76-residue protein attached to proteins as an intracellular targeting signal).</text>
        <dbReference type="EC" id="3.4.19.12"/>
    </reaction>
</comment>
<dbReference type="InterPro" id="IPR029071">
    <property type="entry name" value="Ubiquitin-like_domsf"/>
</dbReference>
<dbReference type="AlphaFoldDB" id="A0A078A4C9"/>
<dbReference type="PROSITE" id="PS00972">
    <property type="entry name" value="USP_1"/>
    <property type="match status" value="1"/>
</dbReference>
<dbReference type="FunCoup" id="A0A078A4C9">
    <property type="interactions" value="749"/>
</dbReference>
<dbReference type="InterPro" id="IPR038765">
    <property type="entry name" value="Papain-like_cys_pep_sf"/>
</dbReference>
<dbReference type="PROSITE" id="PS50235">
    <property type="entry name" value="USP_3"/>
    <property type="match status" value="1"/>
</dbReference>
<dbReference type="GO" id="GO:0016579">
    <property type="term" value="P:protein deubiquitination"/>
    <property type="evidence" value="ECO:0007669"/>
    <property type="project" value="InterPro"/>
</dbReference>
<dbReference type="Gene3D" id="3.90.70.10">
    <property type="entry name" value="Cysteine proteinases"/>
    <property type="match status" value="1"/>
</dbReference>
<evidence type="ECO:0000256" key="1">
    <source>
        <dbReference type="ARBA" id="ARBA00000707"/>
    </source>
</evidence>
<evidence type="ECO:0000256" key="2">
    <source>
        <dbReference type="ARBA" id="ARBA00022670"/>
    </source>
</evidence>